<reference evidence="1 2" key="1">
    <citation type="submission" date="2019-06" db="EMBL/GenBank/DDBJ databases">
        <authorList>
            <person name="Li J."/>
        </authorList>
    </citation>
    <scope>NUCLEOTIDE SEQUENCE [LARGE SCALE GENOMIC DNA]</scope>
    <source>
        <strain evidence="1 2">CGMCC 1.8012</strain>
    </source>
</reference>
<proteinExistence type="predicted"/>
<protein>
    <submittedName>
        <fullName evidence="1">Uncharacterized protein</fullName>
    </submittedName>
</protein>
<organism evidence="1 2">
    <name type="scientific">Paracoccus haeundaensis</name>
    <dbReference type="NCBI Taxonomy" id="225362"/>
    <lineage>
        <taxon>Bacteria</taxon>
        <taxon>Pseudomonadati</taxon>
        <taxon>Pseudomonadota</taxon>
        <taxon>Alphaproteobacteria</taxon>
        <taxon>Rhodobacterales</taxon>
        <taxon>Paracoccaceae</taxon>
        <taxon>Paracoccus</taxon>
    </lineage>
</organism>
<name>A0A5C4R1X1_9RHOB</name>
<dbReference type="RefSeq" id="WP_139599619.1">
    <property type="nucleotide sequence ID" value="NZ_VDDC01000050.1"/>
</dbReference>
<dbReference type="EMBL" id="VDDC01000050">
    <property type="protein sequence ID" value="TNH37768.1"/>
    <property type="molecule type" value="Genomic_DNA"/>
</dbReference>
<evidence type="ECO:0000313" key="1">
    <source>
        <dbReference type="EMBL" id="TNH37768.1"/>
    </source>
</evidence>
<dbReference type="AlphaFoldDB" id="A0A5C4R1X1"/>
<evidence type="ECO:0000313" key="2">
    <source>
        <dbReference type="Proteomes" id="UP000304880"/>
    </source>
</evidence>
<accession>A0A5C4R1X1</accession>
<gene>
    <name evidence="1" type="ORF">FHD67_18480</name>
</gene>
<dbReference type="Proteomes" id="UP000304880">
    <property type="component" value="Unassembled WGS sequence"/>
</dbReference>
<sequence>MIQATQNSRIHTLRISEHQSIQGTREQLIDRLVSGLLKGCDQVAAWVDARLDAQKGVRA</sequence>
<comment type="caution">
    <text evidence="1">The sequence shown here is derived from an EMBL/GenBank/DDBJ whole genome shotgun (WGS) entry which is preliminary data.</text>
</comment>
<keyword evidence="2" id="KW-1185">Reference proteome</keyword>